<protein>
    <recommendedName>
        <fullName evidence="3">Methyltransferase family protein</fullName>
    </recommendedName>
</protein>
<proteinExistence type="predicted"/>
<comment type="caution">
    <text evidence="1">The sequence shown here is derived from an EMBL/GenBank/DDBJ whole genome shotgun (WGS) entry which is preliminary data.</text>
</comment>
<dbReference type="OrthoDB" id="9770553at2"/>
<evidence type="ECO:0000313" key="1">
    <source>
        <dbReference type="EMBL" id="TDO20224.1"/>
    </source>
</evidence>
<dbReference type="EMBL" id="SNWM01000005">
    <property type="protein sequence ID" value="TDO20224.1"/>
    <property type="molecule type" value="Genomic_DNA"/>
</dbReference>
<organism evidence="1 2">
    <name type="scientific">Pedobacter duraquae</name>
    <dbReference type="NCBI Taxonomy" id="425511"/>
    <lineage>
        <taxon>Bacteria</taxon>
        <taxon>Pseudomonadati</taxon>
        <taxon>Bacteroidota</taxon>
        <taxon>Sphingobacteriia</taxon>
        <taxon>Sphingobacteriales</taxon>
        <taxon>Sphingobacteriaceae</taxon>
        <taxon>Pedobacter</taxon>
    </lineage>
</organism>
<accession>A0A4R6IE32</accession>
<dbReference type="Proteomes" id="UP000295499">
    <property type="component" value="Unassembled WGS sequence"/>
</dbReference>
<keyword evidence="2" id="KW-1185">Reference proteome</keyword>
<gene>
    <name evidence="1" type="ORF">CLV32_3984</name>
</gene>
<dbReference type="InterPro" id="IPR029063">
    <property type="entry name" value="SAM-dependent_MTases_sf"/>
</dbReference>
<sequence>MKLREKKVLDNRSRETTLTTANRIVLDVIAAMWLPAETKILEIDFDGCGNVPSASLDCCYALNTIYFWEKPINQFAAVHRALKAKGRFVVAFVEKEFGAALPWTVFDFRFYSVSEVRTFFETCGFGDIQVLHRTEHILNSKGEHIERPFIILYGQKF</sequence>
<dbReference type="RefSeq" id="WP_133558599.1">
    <property type="nucleotide sequence ID" value="NZ_SNWM01000005.1"/>
</dbReference>
<evidence type="ECO:0008006" key="3">
    <source>
        <dbReference type="Google" id="ProtNLM"/>
    </source>
</evidence>
<name>A0A4R6IE32_9SPHI</name>
<dbReference type="AlphaFoldDB" id="A0A4R6IE32"/>
<reference evidence="1 2" key="1">
    <citation type="submission" date="2019-03" db="EMBL/GenBank/DDBJ databases">
        <title>Genomic Encyclopedia of Archaeal and Bacterial Type Strains, Phase II (KMG-II): from individual species to whole genera.</title>
        <authorList>
            <person name="Goeker M."/>
        </authorList>
    </citation>
    <scope>NUCLEOTIDE SEQUENCE [LARGE SCALE GENOMIC DNA]</scope>
    <source>
        <strain evidence="1 2">DSM 19034</strain>
    </source>
</reference>
<dbReference type="Gene3D" id="3.40.50.150">
    <property type="entry name" value="Vaccinia Virus protein VP39"/>
    <property type="match status" value="1"/>
</dbReference>
<evidence type="ECO:0000313" key="2">
    <source>
        <dbReference type="Proteomes" id="UP000295499"/>
    </source>
</evidence>
<dbReference type="SUPFAM" id="SSF53335">
    <property type="entry name" value="S-adenosyl-L-methionine-dependent methyltransferases"/>
    <property type="match status" value="1"/>
</dbReference>